<proteinExistence type="predicted"/>
<dbReference type="STRING" id="105231.A0A1Y1HQK7"/>
<feature type="chain" id="PRO_5013027944" evidence="1">
    <location>
        <begin position="24"/>
        <end position="518"/>
    </location>
</feature>
<reference evidence="2 3" key="1">
    <citation type="journal article" date="2014" name="Nat. Commun.">
        <title>Klebsormidium flaccidum genome reveals primary factors for plant terrestrial adaptation.</title>
        <authorList>
            <person name="Hori K."/>
            <person name="Maruyama F."/>
            <person name="Fujisawa T."/>
            <person name="Togashi T."/>
            <person name="Yamamoto N."/>
            <person name="Seo M."/>
            <person name="Sato S."/>
            <person name="Yamada T."/>
            <person name="Mori H."/>
            <person name="Tajima N."/>
            <person name="Moriyama T."/>
            <person name="Ikeuchi M."/>
            <person name="Watanabe M."/>
            <person name="Wada H."/>
            <person name="Kobayashi K."/>
            <person name="Saito M."/>
            <person name="Masuda T."/>
            <person name="Sasaki-Sekimoto Y."/>
            <person name="Mashiguchi K."/>
            <person name="Awai K."/>
            <person name="Shimojima M."/>
            <person name="Masuda S."/>
            <person name="Iwai M."/>
            <person name="Nobusawa T."/>
            <person name="Narise T."/>
            <person name="Kondo S."/>
            <person name="Saito H."/>
            <person name="Sato R."/>
            <person name="Murakawa M."/>
            <person name="Ihara Y."/>
            <person name="Oshima-Yamada Y."/>
            <person name="Ohtaka K."/>
            <person name="Satoh M."/>
            <person name="Sonobe K."/>
            <person name="Ishii M."/>
            <person name="Ohtani R."/>
            <person name="Kanamori-Sato M."/>
            <person name="Honoki R."/>
            <person name="Miyazaki D."/>
            <person name="Mochizuki H."/>
            <person name="Umetsu J."/>
            <person name="Higashi K."/>
            <person name="Shibata D."/>
            <person name="Kamiya Y."/>
            <person name="Sato N."/>
            <person name="Nakamura Y."/>
            <person name="Tabata S."/>
            <person name="Ida S."/>
            <person name="Kurokawa K."/>
            <person name="Ohta H."/>
        </authorList>
    </citation>
    <scope>NUCLEOTIDE SEQUENCE [LARGE SCALE GENOMIC DNA]</scope>
    <source>
        <strain evidence="2 3">NIES-2285</strain>
    </source>
</reference>
<dbReference type="Gene3D" id="3.90.1720.10">
    <property type="entry name" value="endopeptidase domain like (from Nostoc punctiforme)"/>
    <property type="match status" value="1"/>
</dbReference>
<protein>
    <submittedName>
        <fullName evidence="2">Uncharacterized protein</fullName>
    </submittedName>
</protein>
<dbReference type="PANTHER" id="PTHR31354">
    <property type="entry name" value="OS01G0793500 PROTEIN"/>
    <property type="match status" value="1"/>
</dbReference>
<gene>
    <name evidence="2" type="ORF">KFL_000190640</name>
</gene>
<dbReference type="OrthoDB" id="1847654at2759"/>
<accession>A0A1Y1HQK7</accession>
<dbReference type="OMA" id="SYAANMW"/>
<evidence type="ECO:0000256" key="1">
    <source>
        <dbReference type="SAM" id="SignalP"/>
    </source>
</evidence>
<keyword evidence="3" id="KW-1185">Reference proteome</keyword>
<keyword evidence="1" id="KW-0732">Signal</keyword>
<name>A0A1Y1HQK7_KLENI</name>
<feature type="signal peptide" evidence="1">
    <location>
        <begin position="1"/>
        <end position="23"/>
    </location>
</feature>
<evidence type="ECO:0000313" key="3">
    <source>
        <dbReference type="Proteomes" id="UP000054558"/>
    </source>
</evidence>
<evidence type="ECO:0000313" key="2">
    <source>
        <dbReference type="EMBL" id="GAQ78847.1"/>
    </source>
</evidence>
<dbReference type="AlphaFoldDB" id="A0A1Y1HQK7"/>
<dbReference type="EMBL" id="DF236968">
    <property type="protein sequence ID" value="GAQ78847.1"/>
    <property type="molecule type" value="Genomic_DNA"/>
</dbReference>
<dbReference type="Proteomes" id="UP000054558">
    <property type="component" value="Unassembled WGS sequence"/>
</dbReference>
<sequence>MAVRAVMSTRALLFLCSLSLAAAVQVTDFLPLLPHPYNLQALQATSLGDPISILPKYVGSLIPGKEVAWNGSCFKSTTAFINLTEPVKNGSLGGGVVHVIVEGPKSYTCIDIYVFGTPYRLMWDWYFLGRHHTETVSEWHEGEREFVETRGLSVFLMPAGMLGTLKSMWDVFPLFANTGFGESANIAFLERRMGTPFVKRTPPLSPAINASDIRSGDFLALSKIRGRWGGFETLQKWVTGAYAGHTAVALRDDKDDLWVIEGGQPDEQGKEIIVSWKWDDWWQMNLKDPSDPHVALLPLRSDLRATFNETAAWEYVRSMLGRPYGFHNMIFSWIDTERDNYPTPMDAHLVASFITMWERIQPDYVANMWNEALNKRLGTDGLDLPEILVECVRRGMSFGALLALPEDDTWLYSDGPSVTCDVLVLMMYKRAGVFGELADKIMATEFQVRDTYMLKIYEEDETLLPSWCRGTDDPPFPYCQLLGKYRLDLPLFNTIAPYAHMNERCPSMAPLYDRPTGC</sequence>
<dbReference type="PANTHER" id="PTHR31354:SF2">
    <property type="entry name" value="OS01G0793500 PROTEIN"/>
    <property type="match status" value="1"/>
</dbReference>
<organism evidence="2 3">
    <name type="scientific">Klebsormidium nitens</name>
    <name type="common">Green alga</name>
    <name type="synonym">Ulothrix nitens</name>
    <dbReference type="NCBI Taxonomy" id="105231"/>
    <lineage>
        <taxon>Eukaryota</taxon>
        <taxon>Viridiplantae</taxon>
        <taxon>Streptophyta</taxon>
        <taxon>Klebsormidiophyceae</taxon>
        <taxon>Klebsormidiales</taxon>
        <taxon>Klebsormidiaceae</taxon>
        <taxon>Klebsormidium</taxon>
    </lineage>
</organism>